<dbReference type="EMBL" id="BARS01043733">
    <property type="protein sequence ID" value="GAG41550.1"/>
    <property type="molecule type" value="Genomic_DNA"/>
</dbReference>
<gene>
    <name evidence="3" type="ORF">S01H1_66160</name>
</gene>
<dbReference type="InterPro" id="IPR023366">
    <property type="entry name" value="ATP_synth_asu-like_sf"/>
</dbReference>
<organism evidence="3">
    <name type="scientific">marine sediment metagenome</name>
    <dbReference type="NCBI Taxonomy" id="412755"/>
    <lineage>
        <taxon>unclassified sequences</taxon>
        <taxon>metagenomes</taxon>
        <taxon>ecological metagenomes</taxon>
    </lineage>
</organism>
<dbReference type="GO" id="GO:0004746">
    <property type="term" value="F:riboflavin synthase activity"/>
    <property type="evidence" value="ECO:0007669"/>
    <property type="project" value="TreeGrafter"/>
</dbReference>
<feature type="non-terminal residue" evidence="3">
    <location>
        <position position="86"/>
    </location>
</feature>
<evidence type="ECO:0000256" key="1">
    <source>
        <dbReference type="ARBA" id="ARBA00022737"/>
    </source>
</evidence>
<comment type="caution">
    <text evidence="3">The sequence shown here is derived from an EMBL/GenBank/DDBJ whole genome shotgun (WGS) entry which is preliminary data.</text>
</comment>
<protein>
    <recommendedName>
        <fullName evidence="2">Lumazine-binding domain-containing protein</fullName>
    </recommendedName>
</protein>
<dbReference type="AlphaFoldDB" id="X0XEP0"/>
<sequence length="86" mass="9354">MFTGIVTAVGTVARIERDGERFALTIEAPYPDLDVGESIAINGACMTIVDRGEGWFRIEAVVTTRGRTRFGEFSQGEGVNLERAMA</sequence>
<dbReference type="Pfam" id="PF00677">
    <property type="entry name" value="Lum_binding"/>
    <property type="match status" value="1"/>
</dbReference>
<dbReference type="PANTHER" id="PTHR21098">
    <property type="entry name" value="RIBOFLAVIN SYNTHASE ALPHA CHAIN"/>
    <property type="match status" value="1"/>
</dbReference>
<reference evidence="3" key="1">
    <citation type="journal article" date="2014" name="Front. Microbiol.">
        <title>High frequency of phylogenetically diverse reductive dehalogenase-homologous genes in deep subseafloor sedimentary metagenomes.</title>
        <authorList>
            <person name="Kawai M."/>
            <person name="Futagami T."/>
            <person name="Toyoda A."/>
            <person name="Takaki Y."/>
            <person name="Nishi S."/>
            <person name="Hori S."/>
            <person name="Arai W."/>
            <person name="Tsubouchi T."/>
            <person name="Morono Y."/>
            <person name="Uchiyama I."/>
            <person name="Ito T."/>
            <person name="Fujiyama A."/>
            <person name="Inagaki F."/>
            <person name="Takami H."/>
        </authorList>
    </citation>
    <scope>NUCLEOTIDE SEQUENCE</scope>
    <source>
        <strain evidence="3">Expedition CK06-06</strain>
    </source>
</reference>
<dbReference type="PROSITE" id="PS51177">
    <property type="entry name" value="LUMAZINE_BIND"/>
    <property type="match status" value="1"/>
</dbReference>
<feature type="domain" description="Lumazine-binding" evidence="2">
    <location>
        <begin position="1"/>
        <end position="86"/>
    </location>
</feature>
<dbReference type="GO" id="GO:0009231">
    <property type="term" value="P:riboflavin biosynthetic process"/>
    <property type="evidence" value="ECO:0007669"/>
    <property type="project" value="TreeGrafter"/>
</dbReference>
<dbReference type="SUPFAM" id="SSF63380">
    <property type="entry name" value="Riboflavin synthase domain-like"/>
    <property type="match status" value="1"/>
</dbReference>
<accession>X0XEP0</accession>
<dbReference type="InterPro" id="IPR017938">
    <property type="entry name" value="Riboflavin_synthase-like_b-brl"/>
</dbReference>
<dbReference type="PANTHER" id="PTHR21098:SF0">
    <property type="entry name" value="RIBOFLAVIN SYNTHASE"/>
    <property type="match status" value="1"/>
</dbReference>
<name>X0XEP0_9ZZZZ</name>
<evidence type="ECO:0000259" key="2">
    <source>
        <dbReference type="PROSITE" id="PS51177"/>
    </source>
</evidence>
<evidence type="ECO:0000313" key="3">
    <source>
        <dbReference type="EMBL" id="GAG41550.1"/>
    </source>
</evidence>
<dbReference type="InterPro" id="IPR026017">
    <property type="entry name" value="Lumazine-bd_dom"/>
</dbReference>
<proteinExistence type="predicted"/>
<dbReference type="Gene3D" id="2.40.30.20">
    <property type="match status" value="1"/>
</dbReference>
<keyword evidence="1" id="KW-0677">Repeat</keyword>
<dbReference type="InterPro" id="IPR001783">
    <property type="entry name" value="Lumazine-bd"/>
</dbReference>